<evidence type="ECO:0000313" key="3">
    <source>
        <dbReference type="EMBL" id="CAF4742709.1"/>
    </source>
</evidence>
<dbReference type="PANTHER" id="PTHR24221:SF503">
    <property type="entry name" value="MITOCHONDRIAL POTASSIUM CHANNEL ATP-BINDING SUBUNIT"/>
    <property type="match status" value="1"/>
</dbReference>
<dbReference type="GO" id="GO:0005524">
    <property type="term" value="F:ATP binding"/>
    <property type="evidence" value="ECO:0007669"/>
    <property type="project" value="InterPro"/>
</dbReference>
<evidence type="ECO:0000313" key="2">
    <source>
        <dbReference type="EMBL" id="CAF3690348.1"/>
    </source>
</evidence>
<protein>
    <recommendedName>
        <fullName evidence="1">ABC transporter domain-containing protein</fullName>
    </recommendedName>
</protein>
<dbReference type="Pfam" id="PF00005">
    <property type="entry name" value="ABC_tran"/>
    <property type="match status" value="1"/>
</dbReference>
<proteinExistence type="predicted"/>
<feature type="non-terminal residue" evidence="3">
    <location>
        <position position="113"/>
    </location>
</feature>
<dbReference type="GO" id="GO:0016020">
    <property type="term" value="C:membrane"/>
    <property type="evidence" value="ECO:0007669"/>
    <property type="project" value="TreeGrafter"/>
</dbReference>
<sequence>PSGSGKSTLTSLIERFYDVNHGRLLIDNIDIRELNIQWLRSQIGLVNQEHFLFTGTIRENIIYGCSYLRNNVPLNEVIDVAKQANIHEFIESLPNTYETMVGYNGTQLSTGQK</sequence>
<reference evidence="3" key="1">
    <citation type="submission" date="2021-02" db="EMBL/GenBank/DDBJ databases">
        <authorList>
            <person name="Nowell W R."/>
        </authorList>
    </citation>
    <scope>NUCLEOTIDE SEQUENCE</scope>
</reference>
<dbReference type="EMBL" id="CAJOBR010003556">
    <property type="protein sequence ID" value="CAF4742709.1"/>
    <property type="molecule type" value="Genomic_DNA"/>
</dbReference>
<dbReference type="GO" id="GO:0016887">
    <property type="term" value="F:ATP hydrolysis activity"/>
    <property type="evidence" value="ECO:0007669"/>
    <property type="project" value="InterPro"/>
</dbReference>
<feature type="domain" description="ABC transporter" evidence="1">
    <location>
        <begin position="1"/>
        <end position="113"/>
    </location>
</feature>
<evidence type="ECO:0000313" key="4">
    <source>
        <dbReference type="Proteomes" id="UP000663848"/>
    </source>
</evidence>
<accession>A0A821KV65</accession>
<organism evidence="3 4">
    <name type="scientific">Rotaria socialis</name>
    <dbReference type="NCBI Taxonomy" id="392032"/>
    <lineage>
        <taxon>Eukaryota</taxon>
        <taxon>Metazoa</taxon>
        <taxon>Spiralia</taxon>
        <taxon>Gnathifera</taxon>
        <taxon>Rotifera</taxon>
        <taxon>Eurotatoria</taxon>
        <taxon>Bdelloidea</taxon>
        <taxon>Philodinida</taxon>
        <taxon>Philodinidae</taxon>
        <taxon>Rotaria</taxon>
    </lineage>
</organism>
<dbReference type="Gene3D" id="3.40.50.300">
    <property type="entry name" value="P-loop containing nucleotide triphosphate hydrolases"/>
    <property type="match status" value="1"/>
</dbReference>
<dbReference type="PANTHER" id="PTHR24221">
    <property type="entry name" value="ATP-BINDING CASSETTE SUB-FAMILY B"/>
    <property type="match status" value="1"/>
</dbReference>
<dbReference type="InterPro" id="IPR003439">
    <property type="entry name" value="ABC_transporter-like_ATP-bd"/>
</dbReference>
<dbReference type="GO" id="GO:0042626">
    <property type="term" value="F:ATPase-coupled transmembrane transporter activity"/>
    <property type="evidence" value="ECO:0007669"/>
    <property type="project" value="TreeGrafter"/>
</dbReference>
<comment type="caution">
    <text evidence="3">The sequence shown here is derived from an EMBL/GenBank/DDBJ whole genome shotgun (WGS) entry which is preliminary data.</text>
</comment>
<gene>
    <name evidence="2" type="ORF">GRG538_LOCUS27644</name>
    <name evidence="3" type="ORF">QYT958_LOCUS20439</name>
</gene>
<dbReference type="InterPro" id="IPR039421">
    <property type="entry name" value="Type_1_exporter"/>
</dbReference>
<dbReference type="Proteomes" id="UP000663848">
    <property type="component" value="Unassembled WGS sequence"/>
</dbReference>
<name>A0A821KV65_9BILA</name>
<dbReference type="InterPro" id="IPR027417">
    <property type="entry name" value="P-loop_NTPase"/>
</dbReference>
<dbReference type="EMBL" id="CAJNYT010004779">
    <property type="protein sequence ID" value="CAF3690348.1"/>
    <property type="molecule type" value="Genomic_DNA"/>
</dbReference>
<dbReference type="SUPFAM" id="SSF52540">
    <property type="entry name" value="P-loop containing nucleoside triphosphate hydrolases"/>
    <property type="match status" value="1"/>
</dbReference>
<dbReference type="AlphaFoldDB" id="A0A821KV65"/>
<evidence type="ECO:0000259" key="1">
    <source>
        <dbReference type="Pfam" id="PF00005"/>
    </source>
</evidence>
<dbReference type="Proteomes" id="UP000663872">
    <property type="component" value="Unassembled WGS sequence"/>
</dbReference>